<gene>
    <name evidence="13" type="ORF">M9Y10_011904</name>
    <name evidence="12" type="ORF">M9Y10_027546</name>
</gene>
<evidence type="ECO:0000256" key="5">
    <source>
        <dbReference type="ARBA" id="ARBA00023054"/>
    </source>
</evidence>
<dbReference type="EMBL" id="JAPFFF010000374">
    <property type="protein sequence ID" value="KAK8834545.1"/>
    <property type="molecule type" value="Genomic_DNA"/>
</dbReference>
<keyword evidence="4" id="KW-0282">Flagellum</keyword>
<evidence type="ECO:0000313" key="13">
    <source>
        <dbReference type="EMBL" id="KAK8860239.1"/>
    </source>
</evidence>
<keyword evidence="7" id="KW-0206">Cytoskeleton</keyword>
<keyword evidence="3" id="KW-0963">Cytoplasm</keyword>
<dbReference type="PANTHER" id="PTHR14517">
    <property type="entry name" value="RIB43A-RELATED"/>
    <property type="match status" value="1"/>
</dbReference>
<feature type="coiled-coil region" evidence="10">
    <location>
        <begin position="214"/>
        <end position="248"/>
    </location>
</feature>
<accession>A0ABR2GMS5</accession>
<evidence type="ECO:0000313" key="12">
    <source>
        <dbReference type="EMBL" id="KAK8834545.1"/>
    </source>
</evidence>
<dbReference type="InterPro" id="IPR008805">
    <property type="entry name" value="RIB43A"/>
</dbReference>
<evidence type="ECO:0000256" key="4">
    <source>
        <dbReference type="ARBA" id="ARBA00022846"/>
    </source>
</evidence>
<evidence type="ECO:0000313" key="14">
    <source>
        <dbReference type="Proteomes" id="UP001470230"/>
    </source>
</evidence>
<dbReference type="Proteomes" id="UP001470230">
    <property type="component" value="Unassembled WGS sequence"/>
</dbReference>
<feature type="compositionally biased region" description="Basic and acidic residues" evidence="11">
    <location>
        <begin position="277"/>
        <end position="314"/>
    </location>
</feature>
<protein>
    <submittedName>
        <fullName evidence="12">Protein Tax-1</fullName>
    </submittedName>
</protein>
<keyword evidence="14" id="KW-1185">Reference proteome</keyword>
<keyword evidence="5 10" id="KW-0175">Coiled coil</keyword>
<name>A0ABR2GMS5_9EUKA</name>
<keyword evidence="8" id="KW-0966">Cell projection</keyword>
<reference evidence="12 14" key="1">
    <citation type="submission" date="2024-04" db="EMBL/GenBank/DDBJ databases">
        <title>Tritrichomonas musculus Genome.</title>
        <authorList>
            <person name="Alves-Ferreira E."/>
            <person name="Grigg M."/>
            <person name="Lorenzi H."/>
            <person name="Galac M."/>
        </authorList>
    </citation>
    <scope>NUCLEOTIDE SEQUENCE [LARGE SCALE GENOMIC DNA]</scope>
    <source>
        <strain evidence="12 14">EAF2021</strain>
    </source>
</reference>
<organism evidence="12 14">
    <name type="scientific">Tritrichomonas musculus</name>
    <dbReference type="NCBI Taxonomy" id="1915356"/>
    <lineage>
        <taxon>Eukaryota</taxon>
        <taxon>Metamonada</taxon>
        <taxon>Parabasalia</taxon>
        <taxon>Tritrichomonadida</taxon>
        <taxon>Tritrichomonadidae</taxon>
        <taxon>Tritrichomonas</taxon>
    </lineage>
</organism>
<evidence type="ECO:0000256" key="11">
    <source>
        <dbReference type="SAM" id="MobiDB-lite"/>
    </source>
</evidence>
<feature type="region of interest" description="Disordered" evidence="11">
    <location>
        <begin position="256"/>
        <end position="314"/>
    </location>
</feature>
<evidence type="ECO:0000256" key="1">
    <source>
        <dbReference type="ARBA" id="ARBA00004611"/>
    </source>
</evidence>
<comment type="caution">
    <text evidence="12">The sequence shown here is derived from an EMBL/GenBank/DDBJ whole genome shotgun (WGS) entry which is preliminary data.</text>
</comment>
<dbReference type="EMBL" id="JAPFFF010000018">
    <property type="protein sequence ID" value="KAK8860239.1"/>
    <property type="molecule type" value="Genomic_DNA"/>
</dbReference>
<comment type="subunit">
    <text evidence="9">Microtubule inner protein component of sperm flagellar doublet microtubules.</text>
</comment>
<evidence type="ECO:0000256" key="3">
    <source>
        <dbReference type="ARBA" id="ARBA00022490"/>
    </source>
</evidence>
<evidence type="ECO:0000256" key="8">
    <source>
        <dbReference type="ARBA" id="ARBA00023273"/>
    </source>
</evidence>
<comment type="similarity">
    <text evidence="2">Belongs to the RIB43A family.</text>
</comment>
<evidence type="ECO:0000256" key="6">
    <source>
        <dbReference type="ARBA" id="ARBA00023069"/>
    </source>
</evidence>
<evidence type="ECO:0000256" key="9">
    <source>
        <dbReference type="ARBA" id="ARBA00046435"/>
    </source>
</evidence>
<comment type="subcellular location">
    <subcellularLocation>
        <location evidence="1">Cytoplasm</location>
        <location evidence="1">Cytoskeleton</location>
        <location evidence="1">Flagellum axoneme</location>
    </subcellularLocation>
</comment>
<sequence length="381" mass="46540">MNLRQTAQHEELERQKIELRRKQHGERVLRIMNDREREIGMDYDFLAKQVAERKAREAQEKAEDDDYSRRFLEEQRILKRMANEEQKIRRQIAIDDNNFRQQYQKPEDCREYDIWRPDYIKVQPPVRATDNDPWLSVSGGQKFDGEDLTGTDRRVRQREQLKRWQLEQIAERENRDALELKEQREWEQKYLENDARMMEIDRMQKDARAEVQRRQDQENYRAMMEKKRQQAEERADELATNQEEINNTINGAFMSESRNQNTTFGRFGQRPNQDYKGMTDEEKRQLLDERRTQMIENQRRKLEEAERERREDLERLKASREALRKERAEARAKKQQAIEQANEYLKEADEHKKEETFRNKTLFGENQPQDDFWAYFGKSHR</sequence>
<evidence type="ECO:0000256" key="7">
    <source>
        <dbReference type="ARBA" id="ARBA00023212"/>
    </source>
</evidence>
<evidence type="ECO:0000256" key="10">
    <source>
        <dbReference type="SAM" id="Coils"/>
    </source>
</evidence>
<dbReference type="Pfam" id="PF05914">
    <property type="entry name" value="RIB43A"/>
    <property type="match status" value="1"/>
</dbReference>
<proteinExistence type="inferred from homology"/>
<evidence type="ECO:0000256" key="2">
    <source>
        <dbReference type="ARBA" id="ARBA00006875"/>
    </source>
</evidence>
<dbReference type="PANTHER" id="PTHR14517:SF6">
    <property type="entry name" value="RE41410P"/>
    <property type="match status" value="1"/>
</dbReference>
<keyword evidence="6" id="KW-0969">Cilium</keyword>